<dbReference type="SUPFAM" id="SSF56801">
    <property type="entry name" value="Acetyl-CoA synthetase-like"/>
    <property type="match status" value="1"/>
</dbReference>
<dbReference type="SMART" id="SM00823">
    <property type="entry name" value="PKS_PP"/>
    <property type="match status" value="1"/>
</dbReference>
<name>A0A2W2FDG8_9ACTN</name>
<dbReference type="InterPro" id="IPR001242">
    <property type="entry name" value="Condensation_dom"/>
</dbReference>
<dbReference type="InterPro" id="IPR036736">
    <property type="entry name" value="ACP-like_sf"/>
</dbReference>
<dbReference type="NCBIfam" id="TIGR01733">
    <property type="entry name" value="AA-adenyl-dom"/>
    <property type="match status" value="1"/>
</dbReference>
<evidence type="ECO:0000256" key="1">
    <source>
        <dbReference type="ARBA" id="ARBA00001957"/>
    </source>
</evidence>
<dbReference type="InterPro" id="IPR010071">
    <property type="entry name" value="AA_adenyl_dom"/>
</dbReference>
<dbReference type="FunFam" id="1.10.1200.10:FF:000016">
    <property type="entry name" value="Non-ribosomal peptide synthase"/>
    <property type="match status" value="1"/>
</dbReference>
<dbReference type="Gene3D" id="1.10.1200.10">
    <property type="entry name" value="ACP-like"/>
    <property type="match status" value="1"/>
</dbReference>
<dbReference type="Pfam" id="PF13193">
    <property type="entry name" value="AMP-binding_C"/>
    <property type="match status" value="1"/>
</dbReference>
<dbReference type="GO" id="GO:0031177">
    <property type="term" value="F:phosphopantetheine binding"/>
    <property type="evidence" value="ECO:0007669"/>
    <property type="project" value="InterPro"/>
</dbReference>
<dbReference type="GO" id="GO:0005737">
    <property type="term" value="C:cytoplasm"/>
    <property type="evidence" value="ECO:0007669"/>
    <property type="project" value="TreeGrafter"/>
</dbReference>
<dbReference type="InterPro" id="IPR020806">
    <property type="entry name" value="PKS_PP-bd"/>
</dbReference>
<evidence type="ECO:0000256" key="3">
    <source>
        <dbReference type="ARBA" id="ARBA00022553"/>
    </source>
</evidence>
<comment type="caution">
    <text evidence="6">The sequence shown here is derived from an EMBL/GenBank/DDBJ whole genome shotgun (WGS) entry which is preliminary data.</text>
</comment>
<dbReference type="GO" id="GO:0072330">
    <property type="term" value="P:monocarboxylic acid biosynthetic process"/>
    <property type="evidence" value="ECO:0007669"/>
    <property type="project" value="UniProtKB-ARBA"/>
</dbReference>
<dbReference type="Pfam" id="PF00668">
    <property type="entry name" value="Condensation"/>
    <property type="match status" value="2"/>
</dbReference>
<dbReference type="InterPro" id="IPR000873">
    <property type="entry name" value="AMP-dep_synth/lig_dom"/>
</dbReference>
<dbReference type="PANTHER" id="PTHR45527">
    <property type="entry name" value="NONRIBOSOMAL PEPTIDE SYNTHETASE"/>
    <property type="match status" value="1"/>
</dbReference>
<dbReference type="Proteomes" id="UP000248544">
    <property type="component" value="Unassembled WGS sequence"/>
</dbReference>
<dbReference type="GO" id="GO:0044550">
    <property type="term" value="P:secondary metabolite biosynthetic process"/>
    <property type="evidence" value="ECO:0007669"/>
    <property type="project" value="TreeGrafter"/>
</dbReference>
<dbReference type="Gene3D" id="3.40.50.12780">
    <property type="entry name" value="N-terminal domain of ligase-like"/>
    <property type="match status" value="1"/>
</dbReference>
<dbReference type="EMBL" id="POUA01000430">
    <property type="protein sequence ID" value="PZG26655.1"/>
    <property type="molecule type" value="Genomic_DNA"/>
</dbReference>
<proteinExistence type="predicted"/>
<dbReference type="InterPro" id="IPR025110">
    <property type="entry name" value="AMP-bd_C"/>
</dbReference>
<dbReference type="SUPFAM" id="SSF52777">
    <property type="entry name" value="CoA-dependent acyltransferases"/>
    <property type="match status" value="2"/>
</dbReference>
<dbReference type="GO" id="GO:0003824">
    <property type="term" value="F:catalytic activity"/>
    <property type="evidence" value="ECO:0007669"/>
    <property type="project" value="InterPro"/>
</dbReference>
<evidence type="ECO:0000259" key="5">
    <source>
        <dbReference type="PROSITE" id="PS50075"/>
    </source>
</evidence>
<evidence type="ECO:0000256" key="2">
    <source>
        <dbReference type="ARBA" id="ARBA00022450"/>
    </source>
</evidence>
<dbReference type="InterPro" id="IPR023213">
    <property type="entry name" value="CAT-like_dom_sf"/>
</dbReference>
<feature type="non-terminal residue" evidence="6">
    <location>
        <position position="1"/>
    </location>
</feature>
<dbReference type="GO" id="GO:0008610">
    <property type="term" value="P:lipid biosynthetic process"/>
    <property type="evidence" value="ECO:0007669"/>
    <property type="project" value="UniProtKB-ARBA"/>
</dbReference>
<feature type="compositionally biased region" description="Basic and acidic residues" evidence="4">
    <location>
        <begin position="1100"/>
        <end position="1113"/>
    </location>
</feature>
<dbReference type="Pfam" id="PF00501">
    <property type="entry name" value="AMP-binding"/>
    <property type="match status" value="1"/>
</dbReference>
<evidence type="ECO:0000313" key="7">
    <source>
        <dbReference type="Proteomes" id="UP000248544"/>
    </source>
</evidence>
<evidence type="ECO:0000256" key="4">
    <source>
        <dbReference type="SAM" id="MobiDB-lite"/>
    </source>
</evidence>
<organism evidence="6 7">
    <name type="scientific">Spongiactinospora gelatinilytica</name>
    <dbReference type="NCBI Taxonomy" id="2666298"/>
    <lineage>
        <taxon>Bacteria</taxon>
        <taxon>Bacillati</taxon>
        <taxon>Actinomycetota</taxon>
        <taxon>Actinomycetes</taxon>
        <taxon>Streptosporangiales</taxon>
        <taxon>Streptosporangiaceae</taxon>
        <taxon>Spongiactinospora</taxon>
    </lineage>
</organism>
<dbReference type="RefSeq" id="WP_146607807.1">
    <property type="nucleotide sequence ID" value="NZ_POUA01000430.1"/>
</dbReference>
<dbReference type="InterPro" id="IPR045851">
    <property type="entry name" value="AMP-bd_C_sf"/>
</dbReference>
<comment type="cofactor">
    <cofactor evidence="1">
        <name>pantetheine 4'-phosphate</name>
        <dbReference type="ChEBI" id="CHEBI:47942"/>
    </cofactor>
</comment>
<gene>
    <name evidence="6" type="ORF">C1I98_33815</name>
</gene>
<dbReference type="InterPro" id="IPR020845">
    <property type="entry name" value="AMP-binding_CS"/>
</dbReference>
<accession>A0A2W2FDG8</accession>
<protein>
    <submittedName>
        <fullName evidence="6">Non-ribosomal peptide synthetase</fullName>
    </submittedName>
</protein>
<dbReference type="GO" id="GO:0043041">
    <property type="term" value="P:amino acid activation for nonribosomal peptide biosynthetic process"/>
    <property type="evidence" value="ECO:0007669"/>
    <property type="project" value="TreeGrafter"/>
</dbReference>
<dbReference type="Gene3D" id="3.30.300.30">
    <property type="match status" value="1"/>
</dbReference>
<feature type="domain" description="Carrier" evidence="5">
    <location>
        <begin position="1022"/>
        <end position="1097"/>
    </location>
</feature>
<dbReference type="Pfam" id="PF00550">
    <property type="entry name" value="PP-binding"/>
    <property type="match status" value="1"/>
</dbReference>
<dbReference type="Gene3D" id="3.30.559.10">
    <property type="entry name" value="Chloramphenicol acetyltransferase-like domain"/>
    <property type="match status" value="1"/>
</dbReference>
<dbReference type="SUPFAM" id="SSF47336">
    <property type="entry name" value="ACP-like"/>
    <property type="match status" value="1"/>
</dbReference>
<feature type="region of interest" description="Disordered" evidence="4">
    <location>
        <begin position="1002"/>
        <end position="1024"/>
    </location>
</feature>
<dbReference type="InterPro" id="IPR042099">
    <property type="entry name" value="ANL_N_sf"/>
</dbReference>
<dbReference type="PROSITE" id="PS00455">
    <property type="entry name" value="AMP_BINDING"/>
    <property type="match status" value="1"/>
</dbReference>
<dbReference type="AlphaFoldDB" id="A0A2W2FDG8"/>
<keyword evidence="2" id="KW-0596">Phosphopantetheine</keyword>
<dbReference type="PANTHER" id="PTHR45527:SF1">
    <property type="entry name" value="FATTY ACID SYNTHASE"/>
    <property type="match status" value="1"/>
</dbReference>
<sequence length="1129" mass="121546">YWAGALAGAPPYPDVTPPVRAEPHGAVTVPLRPDLADRLRELQRARGASRFMIFAAALAATLHRRTGRSELTVGTPVALRDDPRARSVVGPCLNSVVLVSRVLPSDTLGQVLLRTRDAVLDAVAHHDVPFEAVVERLNPPRRPGWTPYLDVTLNLNVVPGEWPALGGLKATAEPMDRIWRHEQKFGLTFTVTDRGDRLEAVLSYRGDRYRRAEAEWLAGALGRTLDAFGDLLDRPLAAIEPDMVRQAPPAARYRDFVAAEAAARDDAAGLGHWARVLDGAPPYLDLATPVQPAPHGMVPVELPPRLADRLRDLTATRAVTPFQVLAAALAAALHAWTGRPDVTFGTPMANRDREEFADLVGPLLNTAAVRSRRDTGTTLGGLLAAVRDALLDAHEHAAVPFEAVVDRLNPPRLPGRTPYVDAMLSVETGQQPIRLGEARLEPDAGHEDAAVSAKFPLTVHFRQEGGQFTGRVAYRGDQVAAADATTLAGLVGRLVRRFTEDLDRPLSGSVLLDAAERARLGMFEHGPRSAPPTTVPALLAEQLARRPDAPAIETAIETAIGSLTYRELDERARALAGRLRPLVRGPLPVAALYAPRGADFVVGMLAAWYAGCAFCPIDPDHPDERAGFVLRDTGAVALLAAGSPPDTDVPVLDIAAAGRSAGSFEPVTPDPAAPAYVIYTSGSTGTPKGVVVGHGNLAHLVRWYIDAFEVGPADRGAHLSSVGFDASQWEVWPYLAAGARVVPHERPVVISDVAGWLAEREITVCFLATPLAEVVWADPVPLPALRWMLYGAAPLTRRPPAGLSYDVCNNYGPTECTVAVASLPGPPPAAGPLNVVGRPITGASIHVLDESGGRCPAGVPGEIHIGGDGVAIGYLGRPGQTEERFVRDARTGRRVYRTGDRGRWLPDGTLEYLGRLDRQLKVRGHRVEPREVEAHLLADPLVGRAFVTGDAARLLAYLVPDRGGERPDGRAVLARLAERVPRHLVPDRVVWLDDLPTTPNGKVDVDKLPAPAREPEGAAAAEPGTDLERRVARVWAAVLDLDRVGVDDNFFDAGGNSMLLARLHARLQEELDAGLSMRLLFQYPTVRSFAQAYAGAAPPARDHDDGSIRDRAARARRYRTTRPRRDAER</sequence>
<reference evidence="6 7" key="1">
    <citation type="submission" date="2018-01" db="EMBL/GenBank/DDBJ databases">
        <title>Draft genome sequence of Sphaerisporangium sp. 7K107.</title>
        <authorList>
            <person name="Sahin N."/>
            <person name="Saygin H."/>
            <person name="Ay H."/>
        </authorList>
    </citation>
    <scope>NUCLEOTIDE SEQUENCE [LARGE SCALE GENOMIC DNA]</scope>
    <source>
        <strain evidence="6 7">7K107</strain>
    </source>
</reference>
<dbReference type="PROSITE" id="PS50075">
    <property type="entry name" value="CARRIER"/>
    <property type="match status" value="1"/>
</dbReference>
<dbReference type="CDD" id="cd05930">
    <property type="entry name" value="A_NRPS"/>
    <property type="match status" value="1"/>
</dbReference>
<dbReference type="Gene3D" id="3.30.559.30">
    <property type="entry name" value="Nonribosomal peptide synthetase, condensation domain"/>
    <property type="match status" value="2"/>
</dbReference>
<keyword evidence="7" id="KW-1185">Reference proteome</keyword>
<dbReference type="InterPro" id="IPR009081">
    <property type="entry name" value="PP-bd_ACP"/>
</dbReference>
<evidence type="ECO:0000313" key="6">
    <source>
        <dbReference type="EMBL" id="PZG26655.1"/>
    </source>
</evidence>
<keyword evidence="3" id="KW-0597">Phosphoprotein</keyword>
<feature type="region of interest" description="Disordered" evidence="4">
    <location>
        <begin position="1095"/>
        <end position="1129"/>
    </location>
</feature>